<evidence type="ECO:0000256" key="7">
    <source>
        <dbReference type="ARBA" id="ARBA00022777"/>
    </source>
</evidence>
<reference evidence="13" key="2">
    <citation type="submission" date="2020-09" db="EMBL/GenBank/DDBJ databases">
        <authorList>
            <person name="Sun Q."/>
            <person name="Zhou Y."/>
        </authorList>
    </citation>
    <scope>NUCLEOTIDE SEQUENCE</scope>
    <source>
        <strain evidence="13">CGMCC 4.7430</strain>
    </source>
</reference>
<evidence type="ECO:0000256" key="3">
    <source>
        <dbReference type="ARBA" id="ARBA00012438"/>
    </source>
</evidence>
<evidence type="ECO:0000256" key="2">
    <source>
        <dbReference type="ARBA" id="ARBA00004236"/>
    </source>
</evidence>
<protein>
    <recommendedName>
        <fullName evidence="3">histidine kinase</fullName>
        <ecNumber evidence="3">2.7.13.3</ecNumber>
    </recommendedName>
</protein>
<dbReference type="Gene3D" id="6.10.340.10">
    <property type="match status" value="1"/>
</dbReference>
<sequence>MRYTLVVGALFLVILTAVGSLVVLGIRNNVAADVSEDMRLTIVDWASEIRPGHIPPPKPTARAKYLQLVNSRGEVVESNLAASGIPPLTTVRPPHDDRLQDVTVCPPWSGGRCLLVTALRFDADSTHTLFSSEPHYIYAGTMQPPALAMRYLEVGIGAAVLFASATAAWTTWMVVGRTLHPVRAISEMMREATESDLSLRVPTPPGNDEIAQFARTANMYLDRLERAVKGQRRFVSLASHELRSPVGAQRIQLEEALHYPDEVDARTALQRTLHSTERLEAIIDDLLAYTRVKSAYPAVHQPLDLADLVEEEVAGLPRGGIPIRLRAACRPTVLGSRVQLSRVLNNLLANARRHARSRVDVTVEQVGGQAVVSVQDDGAGISPEDRERVFEAFVRLREGQLLDPGGSGLGLPISRETCQAHGGSLVVADSPAGARFVVRLPAAGPTAGHETAAGSGD</sequence>
<accession>A0A918AFL5</accession>
<keyword evidence="7" id="KW-0418">Kinase</keyword>
<dbReference type="SMART" id="SM00304">
    <property type="entry name" value="HAMP"/>
    <property type="match status" value="1"/>
</dbReference>
<dbReference type="InterPro" id="IPR036097">
    <property type="entry name" value="HisK_dim/P_sf"/>
</dbReference>
<dbReference type="Pfam" id="PF00512">
    <property type="entry name" value="HisKA"/>
    <property type="match status" value="1"/>
</dbReference>
<dbReference type="SUPFAM" id="SSF55874">
    <property type="entry name" value="ATPase domain of HSP90 chaperone/DNA topoisomerase II/histidine kinase"/>
    <property type="match status" value="1"/>
</dbReference>
<feature type="domain" description="HAMP" evidence="12">
    <location>
        <begin position="176"/>
        <end position="229"/>
    </location>
</feature>
<dbReference type="Gene3D" id="1.10.287.130">
    <property type="match status" value="1"/>
</dbReference>
<evidence type="ECO:0000256" key="4">
    <source>
        <dbReference type="ARBA" id="ARBA00022553"/>
    </source>
</evidence>
<dbReference type="AlphaFoldDB" id="A0A918AFL5"/>
<dbReference type="SMART" id="SM00387">
    <property type="entry name" value="HATPase_c"/>
    <property type="match status" value="1"/>
</dbReference>
<reference evidence="13" key="1">
    <citation type="journal article" date="2014" name="Int. J. Syst. Evol. Microbiol.">
        <title>Complete genome sequence of Corynebacterium casei LMG S-19264T (=DSM 44701T), isolated from a smear-ripened cheese.</title>
        <authorList>
            <consortium name="US DOE Joint Genome Institute (JGI-PGF)"/>
            <person name="Walter F."/>
            <person name="Albersmeier A."/>
            <person name="Kalinowski J."/>
            <person name="Ruckert C."/>
        </authorList>
    </citation>
    <scope>NUCLEOTIDE SEQUENCE</scope>
    <source>
        <strain evidence="13">CGMCC 4.7430</strain>
    </source>
</reference>
<keyword evidence="8" id="KW-1133">Transmembrane helix</keyword>
<dbReference type="PANTHER" id="PTHR45436">
    <property type="entry name" value="SENSOR HISTIDINE KINASE YKOH"/>
    <property type="match status" value="1"/>
</dbReference>
<evidence type="ECO:0000256" key="1">
    <source>
        <dbReference type="ARBA" id="ARBA00000085"/>
    </source>
</evidence>
<comment type="subcellular location">
    <subcellularLocation>
        <location evidence="2">Cell membrane</location>
    </subcellularLocation>
</comment>
<dbReference type="SMART" id="SM00388">
    <property type="entry name" value="HisKA"/>
    <property type="match status" value="1"/>
</dbReference>
<dbReference type="InterPro" id="IPR050428">
    <property type="entry name" value="TCS_sensor_his_kinase"/>
</dbReference>
<comment type="caution">
    <text evidence="13">The sequence shown here is derived from an EMBL/GenBank/DDBJ whole genome shotgun (WGS) entry which is preliminary data.</text>
</comment>
<name>A0A918AFL5_9ACTN</name>
<evidence type="ECO:0000256" key="9">
    <source>
        <dbReference type="ARBA" id="ARBA00023012"/>
    </source>
</evidence>
<proteinExistence type="predicted"/>
<comment type="catalytic activity">
    <reaction evidence="1">
        <text>ATP + protein L-histidine = ADP + protein N-phospho-L-histidine.</text>
        <dbReference type="EC" id="2.7.13.3"/>
    </reaction>
</comment>
<keyword evidence="5" id="KW-0808">Transferase</keyword>
<dbReference type="PRINTS" id="PR00344">
    <property type="entry name" value="BCTRLSENSOR"/>
</dbReference>
<gene>
    <name evidence="13" type="ORF">GCM10012278_86440</name>
</gene>
<evidence type="ECO:0000313" key="13">
    <source>
        <dbReference type="EMBL" id="GGP17550.1"/>
    </source>
</evidence>
<dbReference type="InterPro" id="IPR003660">
    <property type="entry name" value="HAMP_dom"/>
</dbReference>
<dbReference type="PROSITE" id="PS50109">
    <property type="entry name" value="HIS_KIN"/>
    <property type="match status" value="1"/>
</dbReference>
<dbReference type="InterPro" id="IPR004358">
    <property type="entry name" value="Sig_transdc_His_kin-like_C"/>
</dbReference>
<dbReference type="InterPro" id="IPR003661">
    <property type="entry name" value="HisK_dim/P_dom"/>
</dbReference>
<dbReference type="InterPro" id="IPR003594">
    <property type="entry name" value="HATPase_dom"/>
</dbReference>
<dbReference type="Proteomes" id="UP000660745">
    <property type="component" value="Unassembled WGS sequence"/>
</dbReference>
<dbReference type="GO" id="GO:0000155">
    <property type="term" value="F:phosphorelay sensor kinase activity"/>
    <property type="evidence" value="ECO:0007669"/>
    <property type="project" value="InterPro"/>
</dbReference>
<keyword evidence="14" id="KW-1185">Reference proteome</keyword>
<dbReference type="PROSITE" id="PS50885">
    <property type="entry name" value="HAMP"/>
    <property type="match status" value="1"/>
</dbReference>
<dbReference type="CDD" id="cd00082">
    <property type="entry name" value="HisKA"/>
    <property type="match status" value="1"/>
</dbReference>
<dbReference type="InterPro" id="IPR005467">
    <property type="entry name" value="His_kinase_dom"/>
</dbReference>
<evidence type="ECO:0000256" key="5">
    <source>
        <dbReference type="ARBA" id="ARBA00022679"/>
    </source>
</evidence>
<dbReference type="Pfam" id="PF02518">
    <property type="entry name" value="HATPase_c"/>
    <property type="match status" value="1"/>
</dbReference>
<dbReference type="SUPFAM" id="SSF158472">
    <property type="entry name" value="HAMP domain-like"/>
    <property type="match status" value="1"/>
</dbReference>
<keyword evidence="4" id="KW-0597">Phosphoprotein</keyword>
<evidence type="ECO:0000259" key="12">
    <source>
        <dbReference type="PROSITE" id="PS50885"/>
    </source>
</evidence>
<dbReference type="CDD" id="cd06225">
    <property type="entry name" value="HAMP"/>
    <property type="match status" value="1"/>
</dbReference>
<dbReference type="Gene3D" id="3.30.565.10">
    <property type="entry name" value="Histidine kinase-like ATPase, C-terminal domain"/>
    <property type="match status" value="1"/>
</dbReference>
<feature type="domain" description="Histidine kinase" evidence="11">
    <location>
        <begin position="237"/>
        <end position="444"/>
    </location>
</feature>
<evidence type="ECO:0000259" key="11">
    <source>
        <dbReference type="PROSITE" id="PS50109"/>
    </source>
</evidence>
<keyword evidence="6" id="KW-0812">Transmembrane</keyword>
<keyword evidence="9" id="KW-0902">Two-component regulatory system</keyword>
<evidence type="ECO:0000256" key="6">
    <source>
        <dbReference type="ARBA" id="ARBA00022692"/>
    </source>
</evidence>
<dbReference type="InterPro" id="IPR036890">
    <property type="entry name" value="HATPase_C_sf"/>
</dbReference>
<keyword evidence="10" id="KW-0472">Membrane</keyword>
<evidence type="ECO:0000313" key="14">
    <source>
        <dbReference type="Proteomes" id="UP000660745"/>
    </source>
</evidence>
<dbReference type="PANTHER" id="PTHR45436:SF5">
    <property type="entry name" value="SENSOR HISTIDINE KINASE TRCS"/>
    <property type="match status" value="1"/>
</dbReference>
<dbReference type="SUPFAM" id="SSF47384">
    <property type="entry name" value="Homodimeric domain of signal transducing histidine kinase"/>
    <property type="match status" value="1"/>
</dbReference>
<dbReference type="EMBL" id="BMNK01000025">
    <property type="protein sequence ID" value="GGP17550.1"/>
    <property type="molecule type" value="Genomic_DNA"/>
</dbReference>
<organism evidence="13 14">
    <name type="scientific">Nonomuraea glycinis</name>
    <dbReference type="NCBI Taxonomy" id="2047744"/>
    <lineage>
        <taxon>Bacteria</taxon>
        <taxon>Bacillati</taxon>
        <taxon>Actinomycetota</taxon>
        <taxon>Actinomycetes</taxon>
        <taxon>Streptosporangiales</taxon>
        <taxon>Streptosporangiaceae</taxon>
        <taxon>Nonomuraea</taxon>
    </lineage>
</organism>
<dbReference type="CDD" id="cd00075">
    <property type="entry name" value="HATPase"/>
    <property type="match status" value="1"/>
</dbReference>
<dbReference type="GO" id="GO:0005886">
    <property type="term" value="C:plasma membrane"/>
    <property type="evidence" value="ECO:0007669"/>
    <property type="project" value="UniProtKB-SubCell"/>
</dbReference>
<evidence type="ECO:0000256" key="10">
    <source>
        <dbReference type="ARBA" id="ARBA00023136"/>
    </source>
</evidence>
<evidence type="ECO:0000256" key="8">
    <source>
        <dbReference type="ARBA" id="ARBA00022989"/>
    </source>
</evidence>
<dbReference type="EC" id="2.7.13.3" evidence="3"/>